<evidence type="ECO:0000256" key="2">
    <source>
        <dbReference type="ARBA" id="ARBA00023002"/>
    </source>
</evidence>
<dbReference type="NCBIfam" id="NF007161">
    <property type="entry name" value="PRK09599.1"/>
    <property type="match status" value="1"/>
</dbReference>
<dbReference type="GO" id="GO:0050661">
    <property type="term" value="F:NADP binding"/>
    <property type="evidence" value="ECO:0007669"/>
    <property type="project" value="InterPro"/>
</dbReference>
<gene>
    <name evidence="6" type="primary">gnd</name>
    <name evidence="6" type="ORF">ABOD76_05445</name>
</gene>
<dbReference type="InterPro" id="IPR036291">
    <property type="entry name" value="NAD(P)-bd_dom_sf"/>
</dbReference>
<keyword evidence="3" id="KW-0311">Gluconate utilization</keyword>
<sequence length="352" mass="37619">MKIGMIGLGKMGGNMAARLLQGGQDVVGFDLFPANVELVKERGAAGAPTLDDLVAQLPAPRAVWVMVPSGAATESTVQDLASRLEPGDTIIDGGNSNYKDSQRRARELAERGIHFVDVGTSGGIWGLQEGYAMMIGGDAGAIERLRPIFETLAPAPDKGWGRMGPSGSGHYVKMVHNGIEYGMMQAYAEGFELMHAKTDLQLDMAQIAELWRHGSVVRSWLLDLTAEALKGDAEFSDLSDYVADSGEGRWTVLDTLEVGVPAPVITLAVQMRLRSQQEVSYAGKMLSAMRRAFGGHAVKKLDAPAQERTVEEIKPHQAPEAALDPNASGAAPVSVGEEARQLGETGKTRKPE</sequence>
<dbReference type="GO" id="GO:0016054">
    <property type="term" value="P:organic acid catabolic process"/>
    <property type="evidence" value="ECO:0007669"/>
    <property type="project" value="UniProtKB-ARBA"/>
</dbReference>
<dbReference type="Gene3D" id="1.10.1040.10">
    <property type="entry name" value="N-(1-d-carboxylethyl)-l-norvaline Dehydrogenase, domain 2"/>
    <property type="match status" value="1"/>
</dbReference>
<dbReference type="InterPro" id="IPR002204">
    <property type="entry name" value="3-OH-isobutyrate_DH-rel_CS"/>
</dbReference>
<dbReference type="AlphaFoldDB" id="A0AAU7UB79"/>
<feature type="domain" description="6-phosphogluconate dehydrogenase C-terminal" evidence="5">
    <location>
        <begin position="169"/>
        <end position="313"/>
    </location>
</feature>
<evidence type="ECO:0000256" key="1">
    <source>
        <dbReference type="ARBA" id="ARBA00008419"/>
    </source>
</evidence>
<dbReference type="EMBL" id="CP158299">
    <property type="protein sequence ID" value="XBV85751.1"/>
    <property type="molecule type" value="Genomic_DNA"/>
</dbReference>
<evidence type="ECO:0000256" key="3">
    <source>
        <dbReference type="ARBA" id="ARBA00023064"/>
    </source>
</evidence>
<keyword evidence="2 6" id="KW-0560">Oxidoreductase</keyword>
<dbReference type="InterPro" id="IPR006184">
    <property type="entry name" value="6PGdom_BS"/>
</dbReference>
<dbReference type="InterPro" id="IPR006114">
    <property type="entry name" value="6PGDH_C"/>
</dbReference>
<proteinExistence type="inferred from homology"/>
<dbReference type="Pfam" id="PF00393">
    <property type="entry name" value="6PGD"/>
    <property type="match status" value="1"/>
</dbReference>
<dbReference type="SUPFAM" id="SSF48179">
    <property type="entry name" value="6-phosphogluconate dehydrogenase C-terminal domain-like"/>
    <property type="match status" value="1"/>
</dbReference>
<organism evidence="6">
    <name type="scientific">Deinococcus sonorensis KR-87</name>
    <dbReference type="NCBI Taxonomy" id="694439"/>
    <lineage>
        <taxon>Bacteria</taxon>
        <taxon>Thermotogati</taxon>
        <taxon>Deinococcota</taxon>
        <taxon>Deinococci</taxon>
        <taxon>Deinococcales</taxon>
        <taxon>Deinococcaceae</taxon>
        <taxon>Deinococcus</taxon>
    </lineage>
</organism>
<dbReference type="Pfam" id="PF03446">
    <property type="entry name" value="NAD_binding_2"/>
    <property type="match status" value="1"/>
</dbReference>
<dbReference type="PANTHER" id="PTHR11811">
    <property type="entry name" value="6-PHOSPHOGLUCONATE DEHYDROGENASE"/>
    <property type="match status" value="1"/>
</dbReference>
<comment type="similarity">
    <text evidence="1">Belongs to the 6-phosphogluconate dehydrogenase family.</text>
</comment>
<dbReference type="InterPro" id="IPR006183">
    <property type="entry name" value="Pgluconate_DH"/>
</dbReference>
<dbReference type="GO" id="GO:0004616">
    <property type="term" value="F:phosphogluconate dehydrogenase (decarboxylating) activity"/>
    <property type="evidence" value="ECO:0007669"/>
    <property type="project" value="InterPro"/>
</dbReference>
<dbReference type="Gene3D" id="3.40.50.720">
    <property type="entry name" value="NAD(P)-binding Rossmann-like Domain"/>
    <property type="match status" value="1"/>
</dbReference>
<dbReference type="SMART" id="SM01350">
    <property type="entry name" value="6PGD"/>
    <property type="match status" value="1"/>
</dbReference>
<protein>
    <submittedName>
        <fullName evidence="6">Phosphogluconate dehydrogenase (NAD(+)-dependent, decarboxylating)</fullName>
        <ecNumber evidence="6">1.1.1.343</ecNumber>
    </submittedName>
</protein>
<name>A0AAU7UB79_9DEIO</name>
<dbReference type="EC" id="1.1.1.343" evidence="6"/>
<dbReference type="InterPro" id="IPR006115">
    <property type="entry name" value="6PGDH_NADP-bd"/>
</dbReference>
<dbReference type="InterPro" id="IPR004849">
    <property type="entry name" value="6DGDH_YqeC"/>
</dbReference>
<dbReference type="GO" id="GO:0006098">
    <property type="term" value="P:pentose-phosphate shunt"/>
    <property type="evidence" value="ECO:0007669"/>
    <property type="project" value="InterPro"/>
</dbReference>
<feature type="region of interest" description="Disordered" evidence="4">
    <location>
        <begin position="306"/>
        <end position="352"/>
    </location>
</feature>
<dbReference type="GO" id="GO:0019521">
    <property type="term" value="P:D-gluconate metabolic process"/>
    <property type="evidence" value="ECO:0007669"/>
    <property type="project" value="UniProtKB-KW"/>
</dbReference>
<dbReference type="InterPro" id="IPR008927">
    <property type="entry name" value="6-PGluconate_DH-like_C_sf"/>
</dbReference>
<dbReference type="PRINTS" id="PR00076">
    <property type="entry name" value="6PGDHDRGNASE"/>
</dbReference>
<dbReference type="NCBIfam" id="TIGR00872">
    <property type="entry name" value="gnd_rel"/>
    <property type="match status" value="1"/>
</dbReference>
<accession>A0AAU7UB79</accession>
<dbReference type="RefSeq" id="WP_350243792.1">
    <property type="nucleotide sequence ID" value="NZ_CP158299.1"/>
</dbReference>
<evidence type="ECO:0000313" key="6">
    <source>
        <dbReference type="EMBL" id="XBV85751.1"/>
    </source>
</evidence>
<evidence type="ECO:0000256" key="4">
    <source>
        <dbReference type="SAM" id="MobiDB-lite"/>
    </source>
</evidence>
<dbReference type="InterPro" id="IPR013328">
    <property type="entry name" value="6PGD_dom2"/>
</dbReference>
<dbReference type="SUPFAM" id="SSF51735">
    <property type="entry name" value="NAD(P)-binding Rossmann-fold domains"/>
    <property type="match status" value="1"/>
</dbReference>
<dbReference type="PROSITE" id="PS00461">
    <property type="entry name" value="6PGD"/>
    <property type="match status" value="1"/>
</dbReference>
<evidence type="ECO:0000259" key="5">
    <source>
        <dbReference type="SMART" id="SM01350"/>
    </source>
</evidence>
<dbReference type="KEGG" id="dsc:ABOD76_05445"/>
<dbReference type="PROSITE" id="PS00895">
    <property type="entry name" value="3_HYDROXYISOBUT_DH"/>
    <property type="match status" value="1"/>
</dbReference>
<feature type="compositionally biased region" description="Basic and acidic residues" evidence="4">
    <location>
        <begin position="308"/>
        <end position="317"/>
    </location>
</feature>
<feature type="compositionally biased region" description="Basic and acidic residues" evidence="4">
    <location>
        <begin position="337"/>
        <end position="352"/>
    </location>
</feature>
<reference evidence="6" key="1">
    <citation type="submission" date="2024-06" db="EMBL/GenBank/DDBJ databases">
        <title>Draft Genome Sequence of Deinococcus sonorensis Type Strain KR-87, a Biofilm Producing Representative of the Genus Deinococcus.</title>
        <authorList>
            <person name="Boren L.S."/>
            <person name="Grosso R.A."/>
            <person name="Hugenberg-Cox A.N."/>
            <person name="Hill J.T.E."/>
            <person name="Albert C.M."/>
            <person name="Tuohy J.M."/>
        </authorList>
    </citation>
    <scope>NUCLEOTIDE SEQUENCE</scope>
    <source>
        <strain evidence="6">KR-87</strain>
    </source>
</reference>